<name>A0A0D9WSE9_9ORYZ</name>
<dbReference type="eggNOG" id="ENOG502R3UW">
    <property type="taxonomic scope" value="Eukaryota"/>
</dbReference>
<keyword evidence="2" id="KW-1185">Reference proteome</keyword>
<reference evidence="1" key="3">
    <citation type="submission" date="2015-04" db="UniProtKB">
        <authorList>
            <consortium name="EnsemblPlants"/>
        </authorList>
    </citation>
    <scope>IDENTIFICATION</scope>
</reference>
<evidence type="ECO:0000313" key="1">
    <source>
        <dbReference type="EnsemblPlants" id="LPERR06G18370.1"/>
    </source>
</evidence>
<dbReference type="HOGENOM" id="CLU_188669_0_0_1"/>
<organism evidence="1 2">
    <name type="scientific">Leersia perrieri</name>
    <dbReference type="NCBI Taxonomy" id="77586"/>
    <lineage>
        <taxon>Eukaryota</taxon>
        <taxon>Viridiplantae</taxon>
        <taxon>Streptophyta</taxon>
        <taxon>Embryophyta</taxon>
        <taxon>Tracheophyta</taxon>
        <taxon>Spermatophyta</taxon>
        <taxon>Magnoliopsida</taxon>
        <taxon>Liliopsida</taxon>
        <taxon>Poales</taxon>
        <taxon>Poaceae</taxon>
        <taxon>BOP clade</taxon>
        <taxon>Oryzoideae</taxon>
        <taxon>Oryzeae</taxon>
        <taxon>Oryzinae</taxon>
        <taxon>Leersia</taxon>
    </lineage>
</organism>
<reference evidence="1 2" key="1">
    <citation type="submission" date="2012-08" db="EMBL/GenBank/DDBJ databases">
        <title>Oryza genome evolution.</title>
        <authorList>
            <person name="Wing R.A."/>
        </authorList>
    </citation>
    <scope>NUCLEOTIDE SEQUENCE</scope>
</reference>
<protein>
    <submittedName>
        <fullName evidence="1">Uncharacterized protein</fullName>
    </submittedName>
</protein>
<evidence type="ECO:0000313" key="2">
    <source>
        <dbReference type="Proteomes" id="UP000032180"/>
    </source>
</evidence>
<accession>A0A0D9WSE9</accession>
<reference evidence="2" key="2">
    <citation type="submission" date="2013-12" db="EMBL/GenBank/DDBJ databases">
        <authorList>
            <person name="Yu Y."/>
            <person name="Lee S."/>
            <person name="de Baynast K."/>
            <person name="Wissotski M."/>
            <person name="Liu L."/>
            <person name="Talag J."/>
            <person name="Goicoechea J."/>
            <person name="Angelova A."/>
            <person name="Jetty R."/>
            <person name="Kudrna D."/>
            <person name="Golser W."/>
            <person name="Rivera L."/>
            <person name="Zhang J."/>
            <person name="Wing R."/>
        </authorList>
    </citation>
    <scope>NUCLEOTIDE SEQUENCE</scope>
</reference>
<dbReference type="EnsemblPlants" id="LPERR06G18370.1">
    <property type="protein sequence ID" value="LPERR06G18370.1"/>
    <property type="gene ID" value="LPERR06G18370"/>
</dbReference>
<sequence length="83" mass="8795">MAEKLRLRMIFTLLAVTCLVVATTVADARMLKRMEKDVESPAVDLPAIFGRDAGAGGLQWLRSVSLDMLAGIKDSGPSPGAGH</sequence>
<dbReference type="Proteomes" id="UP000032180">
    <property type="component" value="Chromosome 6"/>
</dbReference>
<proteinExistence type="predicted"/>
<dbReference type="Gramene" id="LPERR06G18370.1">
    <property type="protein sequence ID" value="LPERR06G18370.1"/>
    <property type="gene ID" value="LPERR06G18370"/>
</dbReference>
<dbReference type="AlphaFoldDB" id="A0A0D9WSE9"/>